<protein>
    <submittedName>
        <fullName evidence="2">Uncharacterized protein</fullName>
    </submittedName>
</protein>
<keyword evidence="1" id="KW-0812">Transmembrane</keyword>
<name>A0A916YM85_9BACL</name>
<gene>
    <name evidence="2" type="ORF">GCM10010911_05100</name>
</gene>
<dbReference type="AlphaFoldDB" id="A0A916YM85"/>
<comment type="caution">
    <text evidence="2">The sequence shown here is derived from an EMBL/GenBank/DDBJ whole genome shotgun (WGS) entry which is preliminary data.</text>
</comment>
<keyword evidence="3" id="KW-1185">Reference proteome</keyword>
<keyword evidence="1" id="KW-0472">Membrane</keyword>
<accession>A0A916YM85</accession>
<dbReference type="EMBL" id="BMHP01000001">
    <property type="protein sequence ID" value="GGD50553.1"/>
    <property type="molecule type" value="Genomic_DNA"/>
</dbReference>
<proteinExistence type="predicted"/>
<feature type="transmembrane region" description="Helical" evidence="1">
    <location>
        <begin position="27"/>
        <end position="46"/>
    </location>
</feature>
<sequence length="99" mass="11211">MPLNKEERTILDMTHFFPLAPLFQVSLYHYTGVLLCLIATITWLFVPEEITMGGYPVLAYMSVVGLGSALVLWGTGLAIWLMGKRLLNDGRESLKRRRV</sequence>
<evidence type="ECO:0000313" key="3">
    <source>
        <dbReference type="Proteomes" id="UP000612456"/>
    </source>
</evidence>
<evidence type="ECO:0000313" key="2">
    <source>
        <dbReference type="EMBL" id="GGD50553.1"/>
    </source>
</evidence>
<reference evidence="2" key="2">
    <citation type="submission" date="2020-09" db="EMBL/GenBank/DDBJ databases">
        <authorList>
            <person name="Sun Q."/>
            <person name="Zhou Y."/>
        </authorList>
    </citation>
    <scope>NUCLEOTIDE SEQUENCE</scope>
    <source>
        <strain evidence="2">CGMCC 1.15178</strain>
    </source>
</reference>
<reference evidence="2" key="1">
    <citation type="journal article" date="2014" name="Int. J. Syst. Evol. Microbiol.">
        <title>Complete genome sequence of Corynebacterium casei LMG S-19264T (=DSM 44701T), isolated from a smear-ripened cheese.</title>
        <authorList>
            <consortium name="US DOE Joint Genome Institute (JGI-PGF)"/>
            <person name="Walter F."/>
            <person name="Albersmeier A."/>
            <person name="Kalinowski J."/>
            <person name="Ruckert C."/>
        </authorList>
    </citation>
    <scope>NUCLEOTIDE SEQUENCE</scope>
    <source>
        <strain evidence="2">CGMCC 1.15178</strain>
    </source>
</reference>
<feature type="transmembrane region" description="Helical" evidence="1">
    <location>
        <begin position="58"/>
        <end position="81"/>
    </location>
</feature>
<organism evidence="2 3">
    <name type="scientific">Paenibacillus nasutitermitis</name>
    <dbReference type="NCBI Taxonomy" id="1652958"/>
    <lineage>
        <taxon>Bacteria</taxon>
        <taxon>Bacillati</taxon>
        <taxon>Bacillota</taxon>
        <taxon>Bacilli</taxon>
        <taxon>Bacillales</taxon>
        <taxon>Paenibacillaceae</taxon>
        <taxon>Paenibacillus</taxon>
    </lineage>
</organism>
<dbReference type="Proteomes" id="UP000612456">
    <property type="component" value="Unassembled WGS sequence"/>
</dbReference>
<evidence type="ECO:0000256" key="1">
    <source>
        <dbReference type="SAM" id="Phobius"/>
    </source>
</evidence>
<keyword evidence="1" id="KW-1133">Transmembrane helix</keyword>